<dbReference type="InterPro" id="IPR036866">
    <property type="entry name" value="RibonucZ/Hydroxyglut_hydro"/>
</dbReference>
<keyword evidence="2" id="KW-0378">Hydrolase</keyword>
<dbReference type="Gene3D" id="3.60.15.10">
    <property type="entry name" value="Ribonuclease Z/Hydroxyacylglutathione hydrolase-like"/>
    <property type="match status" value="1"/>
</dbReference>
<evidence type="ECO:0000313" key="3">
    <source>
        <dbReference type="Proteomes" id="UP000294743"/>
    </source>
</evidence>
<protein>
    <submittedName>
        <fullName evidence="2">Glyoxylase-like metal-dependent hydrolase (Beta-lactamase superfamily II)</fullName>
    </submittedName>
</protein>
<dbReference type="PANTHER" id="PTHR42951">
    <property type="entry name" value="METALLO-BETA-LACTAMASE DOMAIN-CONTAINING"/>
    <property type="match status" value="1"/>
</dbReference>
<keyword evidence="3" id="KW-1185">Reference proteome</keyword>
<proteinExistence type="predicted"/>
<dbReference type="OrthoDB" id="9761531at2"/>
<dbReference type="SMART" id="SM00849">
    <property type="entry name" value="Lactamase_B"/>
    <property type="match status" value="1"/>
</dbReference>
<dbReference type="RefSeq" id="WP_134169116.1">
    <property type="nucleotide sequence ID" value="NZ_SODD01000012.1"/>
</dbReference>
<dbReference type="InterPro" id="IPR001279">
    <property type="entry name" value="Metallo-B-lactamas"/>
</dbReference>
<dbReference type="GO" id="GO:0016787">
    <property type="term" value="F:hydrolase activity"/>
    <property type="evidence" value="ECO:0007669"/>
    <property type="project" value="UniProtKB-KW"/>
</dbReference>
<feature type="domain" description="Metallo-beta-lactamase" evidence="1">
    <location>
        <begin position="23"/>
        <end position="199"/>
    </location>
</feature>
<dbReference type="Pfam" id="PF00753">
    <property type="entry name" value="Lactamase_B"/>
    <property type="match status" value="1"/>
</dbReference>
<reference evidence="2 3" key="1">
    <citation type="submission" date="2019-03" db="EMBL/GenBank/DDBJ databases">
        <title>Genomic Encyclopedia of Type Strains, Phase IV (KMG-IV): sequencing the most valuable type-strain genomes for metagenomic binning, comparative biology and taxonomic classification.</title>
        <authorList>
            <person name="Goeker M."/>
        </authorList>
    </citation>
    <scope>NUCLEOTIDE SEQUENCE [LARGE SCALE GENOMIC DNA]</scope>
    <source>
        <strain evidence="2 3">DSM 28867</strain>
    </source>
</reference>
<organism evidence="2 3">
    <name type="scientific">Breznakia blatticola</name>
    <dbReference type="NCBI Taxonomy" id="1754012"/>
    <lineage>
        <taxon>Bacteria</taxon>
        <taxon>Bacillati</taxon>
        <taxon>Bacillota</taxon>
        <taxon>Erysipelotrichia</taxon>
        <taxon>Erysipelotrichales</taxon>
        <taxon>Erysipelotrichaceae</taxon>
        <taxon>Breznakia</taxon>
    </lineage>
</organism>
<sequence>MRIQKLTERTTIFTIFEACEGFDLHLQLIEGKHRNYLIDTGLGDKSLEPIFEHLKDSTKELIVINTHHHYDHIWGNLCFKNHTIIGHRSILEAIKADWQRATTQFIEWKQGNIEMVLPNLVFDERMMYVDDGIEIFYAPGHAGCDIAIYDAVDRTLNVGDNIGDTPEELVPGLVCDEEIYKASLALYETYDAKYVISGHNHIMDKSVFQEIRDCLSK</sequence>
<evidence type="ECO:0000259" key="1">
    <source>
        <dbReference type="SMART" id="SM00849"/>
    </source>
</evidence>
<dbReference type="EMBL" id="SODD01000012">
    <property type="protein sequence ID" value="TDW20568.1"/>
    <property type="molecule type" value="Genomic_DNA"/>
</dbReference>
<accession>A0A4R7ZUW1</accession>
<gene>
    <name evidence="2" type="ORF">EDD63_11234</name>
</gene>
<dbReference type="InterPro" id="IPR050855">
    <property type="entry name" value="NDM-1-like"/>
</dbReference>
<evidence type="ECO:0000313" key="2">
    <source>
        <dbReference type="EMBL" id="TDW20568.1"/>
    </source>
</evidence>
<dbReference type="SUPFAM" id="SSF56281">
    <property type="entry name" value="Metallo-hydrolase/oxidoreductase"/>
    <property type="match status" value="1"/>
</dbReference>
<name>A0A4R7ZUW1_9FIRM</name>
<dbReference type="Proteomes" id="UP000294743">
    <property type="component" value="Unassembled WGS sequence"/>
</dbReference>
<dbReference type="AlphaFoldDB" id="A0A4R7ZUW1"/>
<comment type="caution">
    <text evidence="2">The sequence shown here is derived from an EMBL/GenBank/DDBJ whole genome shotgun (WGS) entry which is preliminary data.</text>
</comment>